<comment type="caution">
    <text evidence="1">The sequence shown here is derived from an EMBL/GenBank/DDBJ whole genome shotgun (WGS) entry which is preliminary data.</text>
</comment>
<proteinExistence type="predicted"/>
<keyword evidence="2" id="KW-1185">Reference proteome</keyword>
<evidence type="ECO:0000313" key="2">
    <source>
        <dbReference type="Proteomes" id="UP001176961"/>
    </source>
</evidence>
<accession>A0AA36DS52</accession>
<dbReference type="Proteomes" id="UP001176961">
    <property type="component" value="Unassembled WGS sequence"/>
</dbReference>
<dbReference type="EMBL" id="CATQJL010000112">
    <property type="protein sequence ID" value="CAJ0592813.1"/>
    <property type="molecule type" value="Genomic_DNA"/>
</dbReference>
<evidence type="ECO:0000313" key="1">
    <source>
        <dbReference type="EMBL" id="CAJ0592813.1"/>
    </source>
</evidence>
<name>A0AA36DS52_CYLNA</name>
<protein>
    <submittedName>
        <fullName evidence="1">Uncharacterized protein</fullName>
    </submittedName>
</protein>
<dbReference type="AlphaFoldDB" id="A0AA36DS52"/>
<gene>
    <name evidence="1" type="ORF">CYNAS_LOCUS4796</name>
</gene>
<organism evidence="1 2">
    <name type="scientific">Cylicocyclus nassatus</name>
    <name type="common">Nematode worm</name>
    <dbReference type="NCBI Taxonomy" id="53992"/>
    <lineage>
        <taxon>Eukaryota</taxon>
        <taxon>Metazoa</taxon>
        <taxon>Ecdysozoa</taxon>
        <taxon>Nematoda</taxon>
        <taxon>Chromadorea</taxon>
        <taxon>Rhabditida</taxon>
        <taxon>Rhabditina</taxon>
        <taxon>Rhabditomorpha</taxon>
        <taxon>Strongyloidea</taxon>
        <taxon>Strongylidae</taxon>
        <taxon>Cylicocyclus</taxon>
    </lineage>
</organism>
<sequence length="88" mass="10428">MERTSYKFRNRQKQLEIGFFWYKVPSKATSRSKGGELRWTPEPASYINCPMNTQQHYRQLTSKSPYSLYLCIGRKGLIFETVVRLSNE</sequence>
<reference evidence="1" key="1">
    <citation type="submission" date="2023-07" db="EMBL/GenBank/DDBJ databases">
        <authorList>
            <consortium name="CYATHOMIX"/>
        </authorList>
    </citation>
    <scope>NUCLEOTIDE SEQUENCE</scope>
    <source>
        <strain evidence="1">N/A</strain>
    </source>
</reference>